<dbReference type="Proteomes" id="UP000326950">
    <property type="component" value="Unassembled WGS sequence"/>
</dbReference>
<sequence>MAAPANPHMDARVVRQHIVSLLGRLLMASIEQESRLDITAFAPDQIHNATREALNFGIITVCLGLAVSTNIVASDIPETVIGTVHESSRGEQARTYWAEDGEVVSRHIDLYVRNLRETLQENVPAVDMLLLNICAPMTLPAWKAV</sequence>
<evidence type="ECO:0000313" key="1">
    <source>
        <dbReference type="EMBL" id="KAE8164388.1"/>
    </source>
</evidence>
<proteinExistence type="predicted"/>
<keyword evidence="2" id="KW-1185">Reference proteome</keyword>
<gene>
    <name evidence="1" type="ORF">BDV40DRAFT_298418</name>
</gene>
<dbReference type="AlphaFoldDB" id="A0A5N6V0C0"/>
<name>A0A5N6V0C0_ASPTM</name>
<accession>A0A5N6V0C0</accession>
<dbReference type="OrthoDB" id="10537816at2759"/>
<evidence type="ECO:0000313" key="2">
    <source>
        <dbReference type="Proteomes" id="UP000326950"/>
    </source>
</evidence>
<reference evidence="1 2" key="1">
    <citation type="submission" date="2019-04" db="EMBL/GenBank/DDBJ databases">
        <title>Friends and foes A comparative genomics study of 23 Aspergillus species from section Flavi.</title>
        <authorList>
            <consortium name="DOE Joint Genome Institute"/>
            <person name="Kjaerbolling I."/>
            <person name="Vesth T."/>
            <person name="Frisvad J.C."/>
            <person name="Nybo J.L."/>
            <person name="Theobald S."/>
            <person name="Kildgaard S."/>
            <person name="Isbrandt T."/>
            <person name="Kuo A."/>
            <person name="Sato A."/>
            <person name="Lyhne E.K."/>
            <person name="Kogle M.E."/>
            <person name="Wiebenga A."/>
            <person name="Kun R.S."/>
            <person name="Lubbers R.J."/>
            <person name="Makela M.R."/>
            <person name="Barry K."/>
            <person name="Chovatia M."/>
            <person name="Clum A."/>
            <person name="Daum C."/>
            <person name="Haridas S."/>
            <person name="He G."/>
            <person name="LaButti K."/>
            <person name="Lipzen A."/>
            <person name="Mondo S."/>
            <person name="Riley R."/>
            <person name="Salamov A."/>
            <person name="Simmons B.A."/>
            <person name="Magnuson J.K."/>
            <person name="Henrissat B."/>
            <person name="Mortensen U.H."/>
            <person name="Larsen T.O."/>
            <person name="Devries R.P."/>
            <person name="Grigoriev I.V."/>
            <person name="Machida M."/>
            <person name="Baker S.E."/>
            <person name="Andersen M.R."/>
        </authorList>
    </citation>
    <scope>NUCLEOTIDE SEQUENCE [LARGE SCALE GENOMIC DNA]</scope>
    <source>
        <strain evidence="1 2">CBS 117626</strain>
    </source>
</reference>
<dbReference type="EMBL" id="ML738608">
    <property type="protein sequence ID" value="KAE8164388.1"/>
    <property type="molecule type" value="Genomic_DNA"/>
</dbReference>
<organism evidence="1 2">
    <name type="scientific">Aspergillus tamarii</name>
    <dbReference type="NCBI Taxonomy" id="41984"/>
    <lineage>
        <taxon>Eukaryota</taxon>
        <taxon>Fungi</taxon>
        <taxon>Dikarya</taxon>
        <taxon>Ascomycota</taxon>
        <taxon>Pezizomycotina</taxon>
        <taxon>Eurotiomycetes</taxon>
        <taxon>Eurotiomycetidae</taxon>
        <taxon>Eurotiales</taxon>
        <taxon>Aspergillaceae</taxon>
        <taxon>Aspergillus</taxon>
        <taxon>Aspergillus subgen. Circumdati</taxon>
    </lineage>
</organism>
<protein>
    <submittedName>
        <fullName evidence="1">Uncharacterized protein</fullName>
    </submittedName>
</protein>